<feature type="domain" description="Phytocyanin" evidence="6">
    <location>
        <begin position="389"/>
        <end position="492"/>
    </location>
</feature>
<keyword evidence="1" id="KW-0479">Metal-binding</keyword>
<dbReference type="PANTHER" id="PTHR33021:SF496">
    <property type="entry name" value="OS08G0482700 PROTEIN"/>
    <property type="match status" value="1"/>
</dbReference>
<feature type="signal peptide" evidence="5">
    <location>
        <begin position="1"/>
        <end position="24"/>
    </location>
</feature>
<keyword evidence="3" id="KW-0325">Glycoprotein</keyword>
<sequence>MGGKSTMAALFVILAANLLQSTYGRTYTVGDSTGWGIPANNNDDFYDDWADNKDFLVGDVLVFNFTNGQHNVVEVTEAGYDACNAANPVSTVSTGPARITLNRTGEYYFICGIPGHCSAGQKLNVEVRNGNTTGGVTPSTPVTPTTTTYTVGDSTGWRVPTNNDDFYEDWADNKHFVVGDVLVFNFTTGQHNVAEVTEDGYDDCNAANAISTLTTGPARITLNKTGDNYFICSVPGHCSAGQKLKVEVRTGNTTGGVAPSPPVTPSTTTFTVGDSTGWRVPTNNDDFYEDWADHKDFVVGDVLVFNFTTGQHNVAEVTEDGYDDCNAANAISTLTTGPARITLNKTGDNYFICSVPGHCSAGQKLKVEVRTGNTTGGVAPSPPVTPSTTTFTVGDSTGWRVPTNNDDFYEDWADHKDFVVGDVLVFNFTTGQHNVAEVTEDGYDDCNAANAISTLTTGPARITLNRTGDHYFICSIPGHCSAGQKLKVEVRNGNRTSTSPTPGTPSAAAPGTSSSPGTNSASSHVATLSLVFFMSIAMTLFC</sequence>
<dbReference type="AlphaFoldDB" id="A0A5D2A410"/>
<dbReference type="Proteomes" id="UP000323506">
    <property type="component" value="Chromosome D13"/>
</dbReference>
<proteinExistence type="predicted"/>
<evidence type="ECO:0000259" key="6">
    <source>
        <dbReference type="PROSITE" id="PS51485"/>
    </source>
</evidence>
<dbReference type="Pfam" id="PF02298">
    <property type="entry name" value="Cu_bind_like"/>
    <property type="match status" value="4"/>
</dbReference>
<dbReference type="GO" id="GO:0046872">
    <property type="term" value="F:metal ion binding"/>
    <property type="evidence" value="ECO:0007669"/>
    <property type="project" value="UniProtKB-KW"/>
</dbReference>
<dbReference type="PROSITE" id="PS51485">
    <property type="entry name" value="PHYTOCYANIN"/>
    <property type="match status" value="4"/>
</dbReference>
<feature type="domain" description="Phytocyanin" evidence="6">
    <location>
        <begin position="268"/>
        <end position="371"/>
    </location>
</feature>
<dbReference type="PANTHER" id="PTHR33021">
    <property type="entry name" value="BLUE COPPER PROTEIN"/>
    <property type="match status" value="1"/>
</dbReference>
<dbReference type="InterPro" id="IPR039391">
    <property type="entry name" value="Phytocyanin-like"/>
</dbReference>
<keyword evidence="5" id="KW-0732">Signal</keyword>
<dbReference type="GO" id="GO:0005886">
    <property type="term" value="C:plasma membrane"/>
    <property type="evidence" value="ECO:0007669"/>
    <property type="project" value="TreeGrafter"/>
</dbReference>
<dbReference type="Gene3D" id="2.60.40.420">
    <property type="entry name" value="Cupredoxins - blue copper proteins"/>
    <property type="match status" value="4"/>
</dbReference>
<dbReference type="InterPro" id="IPR003245">
    <property type="entry name" value="Phytocyanin_dom"/>
</dbReference>
<feature type="region of interest" description="Disordered" evidence="4">
    <location>
        <begin position="493"/>
        <end position="520"/>
    </location>
</feature>
<feature type="domain" description="Phytocyanin" evidence="6">
    <location>
        <begin position="147"/>
        <end position="250"/>
    </location>
</feature>
<evidence type="ECO:0000256" key="5">
    <source>
        <dbReference type="SAM" id="SignalP"/>
    </source>
</evidence>
<evidence type="ECO:0000256" key="3">
    <source>
        <dbReference type="ARBA" id="ARBA00023180"/>
    </source>
</evidence>
<dbReference type="SUPFAM" id="SSF49503">
    <property type="entry name" value="Cupredoxins"/>
    <property type="match status" value="4"/>
</dbReference>
<gene>
    <name evidence="7" type="ORF">ES288_D13G248300v1</name>
</gene>
<organism evidence="7 8">
    <name type="scientific">Gossypium darwinii</name>
    <name type="common">Darwin's cotton</name>
    <name type="synonym">Gossypium barbadense var. darwinii</name>
    <dbReference type="NCBI Taxonomy" id="34276"/>
    <lineage>
        <taxon>Eukaryota</taxon>
        <taxon>Viridiplantae</taxon>
        <taxon>Streptophyta</taxon>
        <taxon>Embryophyta</taxon>
        <taxon>Tracheophyta</taxon>
        <taxon>Spermatophyta</taxon>
        <taxon>Magnoliopsida</taxon>
        <taxon>eudicotyledons</taxon>
        <taxon>Gunneridae</taxon>
        <taxon>Pentapetalae</taxon>
        <taxon>rosids</taxon>
        <taxon>malvids</taxon>
        <taxon>Malvales</taxon>
        <taxon>Malvaceae</taxon>
        <taxon>Malvoideae</taxon>
        <taxon>Gossypium</taxon>
    </lineage>
</organism>
<keyword evidence="8" id="KW-1185">Reference proteome</keyword>
<keyword evidence="2" id="KW-0186">Copper</keyword>
<evidence type="ECO:0000256" key="1">
    <source>
        <dbReference type="ARBA" id="ARBA00022723"/>
    </source>
</evidence>
<feature type="domain" description="Phytocyanin" evidence="6">
    <location>
        <begin position="25"/>
        <end position="129"/>
    </location>
</feature>
<dbReference type="PROSITE" id="PS00196">
    <property type="entry name" value="COPPER_BLUE"/>
    <property type="match status" value="4"/>
</dbReference>
<feature type="chain" id="PRO_5022659775" description="Phytocyanin domain-containing protein" evidence="5">
    <location>
        <begin position="25"/>
        <end position="542"/>
    </location>
</feature>
<dbReference type="InterPro" id="IPR028871">
    <property type="entry name" value="BlueCu_1_BS"/>
</dbReference>
<dbReference type="CDD" id="cd13920">
    <property type="entry name" value="Stellacyanin"/>
    <property type="match status" value="1"/>
</dbReference>
<evidence type="ECO:0000256" key="2">
    <source>
        <dbReference type="ARBA" id="ARBA00023008"/>
    </source>
</evidence>
<evidence type="ECO:0000256" key="4">
    <source>
        <dbReference type="SAM" id="MobiDB-lite"/>
    </source>
</evidence>
<dbReference type="InterPro" id="IPR008972">
    <property type="entry name" value="Cupredoxin"/>
</dbReference>
<feature type="compositionally biased region" description="Low complexity" evidence="4">
    <location>
        <begin position="496"/>
        <end position="520"/>
    </location>
</feature>
<name>A0A5D2A410_GOSDA</name>
<dbReference type="EMBL" id="CM017713">
    <property type="protein sequence ID" value="TYG38738.1"/>
    <property type="molecule type" value="Genomic_DNA"/>
</dbReference>
<reference evidence="7 8" key="1">
    <citation type="submission" date="2019-06" db="EMBL/GenBank/DDBJ databases">
        <title>WGS assembly of Gossypium darwinii.</title>
        <authorList>
            <person name="Chen Z.J."/>
            <person name="Sreedasyam A."/>
            <person name="Ando A."/>
            <person name="Song Q."/>
            <person name="De L."/>
            <person name="Hulse-Kemp A."/>
            <person name="Ding M."/>
            <person name="Ye W."/>
            <person name="Kirkbride R."/>
            <person name="Jenkins J."/>
            <person name="Plott C."/>
            <person name="Lovell J."/>
            <person name="Lin Y.-M."/>
            <person name="Vaughn R."/>
            <person name="Liu B."/>
            <person name="Li W."/>
            <person name="Simpson S."/>
            <person name="Scheffler B."/>
            <person name="Saski C."/>
            <person name="Grover C."/>
            <person name="Hu G."/>
            <person name="Conover J."/>
            <person name="Carlson J."/>
            <person name="Shu S."/>
            <person name="Boston L."/>
            <person name="Williams M."/>
            <person name="Peterson D."/>
            <person name="Mcgee K."/>
            <person name="Jones D."/>
            <person name="Wendel J."/>
            <person name="Stelly D."/>
            <person name="Grimwood J."/>
            <person name="Schmutz J."/>
        </authorList>
    </citation>
    <scope>NUCLEOTIDE SEQUENCE [LARGE SCALE GENOMIC DNA]</scope>
    <source>
        <strain evidence="7">1808015.09</strain>
    </source>
</reference>
<evidence type="ECO:0000313" key="7">
    <source>
        <dbReference type="EMBL" id="TYG38738.1"/>
    </source>
</evidence>
<evidence type="ECO:0000313" key="8">
    <source>
        <dbReference type="Proteomes" id="UP000323506"/>
    </source>
</evidence>
<dbReference type="CDD" id="cd04216">
    <property type="entry name" value="Phytocyanin"/>
    <property type="match status" value="2"/>
</dbReference>
<accession>A0A5D2A410</accession>
<dbReference type="FunFam" id="2.60.40.420:FF:000003">
    <property type="entry name" value="Blue copper"/>
    <property type="match status" value="4"/>
</dbReference>
<protein>
    <recommendedName>
        <fullName evidence="6">Phytocyanin domain-containing protein</fullName>
    </recommendedName>
</protein>
<dbReference type="GO" id="GO:0009055">
    <property type="term" value="F:electron transfer activity"/>
    <property type="evidence" value="ECO:0007669"/>
    <property type="project" value="InterPro"/>
</dbReference>